<dbReference type="GO" id="GO:0008757">
    <property type="term" value="F:S-adenosylmethionine-dependent methyltransferase activity"/>
    <property type="evidence" value="ECO:0007669"/>
    <property type="project" value="InterPro"/>
</dbReference>
<evidence type="ECO:0000313" key="3">
    <source>
        <dbReference type="EMBL" id="SDO74067.1"/>
    </source>
</evidence>
<dbReference type="GO" id="GO:0032259">
    <property type="term" value="P:methylation"/>
    <property type="evidence" value="ECO:0007669"/>
    <property type="project" value="UniProtKB-KW"/>
</dbReference>
<dbReference type="PANTHER" id="PTHR44068:SF11">
    <property type="entry name" value="GERANYL DIPHOSPHATE 2-C-METHYLTRANSFERASE"/>
    <property type="match status" value="1"/>
</dbReference>
<proteinExistence type="predicted"/>
<sequence>MYGEDDLSSLPVFAGGFINFGFWQDVAADQRITVEQRVESQFALYRLVFERLGVGAGDAVLEIGSGTGVGAAWAFAEFGPRELHGVDLSPDQVARASAHAQGERLTYRQGAAEDLPFPDETFDVAVSIEAAQHLDDLGAFAAQAYRVLRPGGRFAVSTFFAPTADRRGELAARLDTFTSGVDRDHSIPEVVGHLEAAGFGDVRVTSIGEHVWPGLDRWIAQLGVPEGEWPRRWLTSYRDGLIDYYVISAGRSAGERMR</sequence>
<dbReference type="SUPFAM" id="SSF53335">
    <property type="entry name" value="S-adenosyl-L-methionine-dependent methyltransferases"/>
    <property type="match status" value="1"/>
</dbReference>
<evidence type="ECO:0000313" key="4">
    <source>
        <dbReference type="Proteomes" id="UP000199651"/>
    </source>
</evidence>
<gene>
    <name evidence="3" type="ORF">SAMN05192558_104372</name>
</gene>
<dbReference type="EMBL" id="FNJB01000004">
    <property type="protein sequence ID" value="SDO74067.1"/>
    <property type="molecule type" value="Genomic_DNA"/>
</dbReference>
<dbReference type="Proteomes" id="UP000199651">
    <property type="component" value="Unassembled WGS sequence"/>
</dbReference>
<feature type="domain" description="Methyltransferase type 11" evidence="2">
    <location>
        <begin position="61"/>
        <end position="155"/>
    </location>
</feature>
<name>A0A1H0M0X4_9PSEU</name>
<keyword evidence="1 3" id="KW-0808">Transferase</keyword>
<dbReference type="InterPro" id="IPR013216">
    <property type="entry name" value="Methyltransf_11"/>
</dbReference>
<dbReference type="CDD" id="cd02440">
    <property type="entry name" value="AdoMet_MTases"/>
    <property type="match status" value="1"/>
</dbReference>
<dbReference type="STRING" id="504798.SAMN05421871_10588"/>
<protein>
    <submittedName>
        <fullName evidence="3">Methyltransferase domain-containing protein</fullName>
    </submittedName>
</protein>
<evidence type="ECO:0000256" key="1">
    <source>
        <dbReference type="ARBA" id="ARBA00022679"/>
    </source>
</evidence>
<dbReference type="InterPro" id="IPR050447">
    <property type="entry name" value="Erg6_SMT_methyltransf"/>
</dbReference>
<dbReference type="AlphaFoldDB" id="A0A1H0M0X4"/>
<accession>A0A1H0M0X4</accession>
<organism evidence="3 4">
    <name type="scientific">Actinokineospora alba</name>
    <dbReference type="NCBI Taxonomy" id="504798"/>
    <lineage>
        <taxon>Bacteria</taxon>
        <taxon>Bacillati</taxon>
        <taxon>Actinomycetota</taxon>
        <taxon>Actinomycetes</taxon>
        <taxon>Pseudonocardiales</taxon>
        <taxon>Pseudonocardiaceae</taxon>
        <taxon>Actinokineospora</taxon>
    </lineage>
</organism>
<keyword evidence="3" id="KW-0489">Methyltransferase</keyword>
<dbReference type="PANTHER" id="PTHR44068">
    <property type="entry name" value="ZGC:194242"/>
    <property type="match status" value="1"/>
</dbReference>
<dbReference type="Gene3D" id="3.40.50.150">
    <property type="entry name" value="Vaccinia Virus protein VP39"/>
    <property type="match status" value="1"/>
</dbReference>
<dbReference type="Pfam" id="PF08241">
    <property type="entry name" value="Methyltransf_11"/>
    <property type="match status" value="1"/>
</dbReference>
<evidence type="ECO:0000259" key="2">
    <source>
        <dbReference type="Pfam" id="PF08241"/>
    </source>
</evidence>
<dbReference type="InterPro" id="IPR029063">
    <property type="entry name" value="SAM-dependent_MTases_sf"/>
</dbReference>
<keyword evidence="4" id="KW-1185">Reference proteome</keyword>
<reference evidence="4" key="1">
    <citation type="submission" date="2016-10" db="EMBL/GenBank/DDBJ databases">
        <authorList>
            <person name="Varghese N."/>
            <person name="Submissions S."/>
        </authorList>
    </citation>
    <scope>NUCLEOTIDE SEQUENCE [LARGE SCALE GENOMIC DNA]</scope>
    <source>
        <strain evidence="4">IBRC-M 10655</strain>
    </source>
</reference>